<evidence type="ECO:0000256" key="11">
    <source>
        <dbReference type="SAM" id="Phobius"/>
    </source>
</evidence>
<comment type="caution">
    <text evidence="16">The sequence shown here is derived from an EMBL/GenBank/DDBJ whole genome shotgun (WGS) entry which is preliminary data.</text>
</comment>
<evidence type="ECO:0000256" key="9">
    <source>
        <dbReference type="ARBA" id="ARBA00023242"/>
    </source>
</evidence>
<evidence type="ECO:0000259" key="12">
    <source>
        <dbReference type="Pfam" id="PF01172"/>
    </source>
</evidence>
<keyword evidence="8 11" id="KW-0472">Membrane</keyword>
<dbReference type="Gene3D" id="3.30.1250.10">
    <property type="entry name" value="Ribosome maturation protein SBDS, N-terminal domain"/>
    <property type="match status" value="1"/>
</dbReference>
<evidence type="ECO:0000259" key="15">
    <source>
        <dbReference type="Pfam" id="PF20268"/>
    </source>
</evidence>
<keyword evidence="17" id="KW-1185">Reference proteome</keyword>
<dbReference type="AlphaFoldDB" id="A0AA36GXM1"/>
<comment type="similarity">
    <text evidence="4">Belongs to the SDO1/SBDS family.</text>
</comment>
<dbReference type="NCBIfam" id="TIGR00291">
    <property type="entry name" value="RNA_SBDS"/>
    <property type="match status" value="1"/>
</dbReference>
<dbReference type="Proteomes" id="UP001176961">
    <property type="component" value="Unassembled WGS sequence"/>
</dbReference>
<evidence type="ECO:0000256" key="3">
    <source>
        <dbReference type="ARBA" id="ARBA00004496"/>
    </source>
</evidence>
<dbReference type="InterPro" id="IPR037188">
    <property type="entry name" value="Sdo1/SBDS_central_sf"/>
</dbReference>
<accession>A0AA36GXM1</accession>
<keyword evidence="9" id="KW-0539">Nucleus</keyword>
<evidence type="ECO:0000256" key="7">
    <source>
        <dbReference type="ARBA" id="ARBA00022517"/>
    </source>
</evidence>
<reference evidence="16" key="1">
    <citation type="submission" date="2023-07" db="EMBL/GenBank/DDBJ databases">
        <authorList>
            <consortium name="CYATHOMIX"/>
        </authorList>
    </citation>
    <scope>NUCLEOTIDE SEQUENCE</scope>
    <source>
        <strain evidence="16">N/A</strain>
    </source>
</reference>
<evidence type="ECO:0000256" key="10">
    <source>
        <dbReference type="ARBA" id="ARBA00049708"/>
    </source>
</evidence>
<dbReference type="Gene3D" id="1.10.10.900">
    <property type="entry name" value="SBDS protein C-terminal domain, subdomain 1"/>
    <property type="match status" value="1"/>
</dbReference>
<dbReference type="InterPro" id="IPR018978">
    <property type="entry name" value="SDO1/SBDS_central"/>
</dbReference>
<dbReference type="InterPro" id="IPR019783">
    <property type="entry name" value="SDO1/SBDS_N"/>
</dbReference>
<dbReference type="GO" id="GO:0005737">
    <property type="term" value="C:cytoplasm"/>
    <property type="evidence" value="ECO:0007669"/>
    <property type="project" value="UniProtKB-SubCell"/>
</dbReference>
<dbReference type="EMBL" id="CATQJL010000223">
    <property type="protein sequence ID" value="CAJ0600182.1"/>
    <property type="molecule type" value="Genomic_DNA"/>
</dbReference>
<evidence type="ECO:0000256" key="4">
    <source>
        <dbReference type="ARBA" id="ARBA00007433"/>
    </source>
</evidence>
<dbReference type="InterPro" id="IPR002140">
    <property type="entry name" value="Sdo1/SBDS"/>
</dbReference>
<sequence length="427" mass="48543">MSNIKYSVKRLLSIAPMSRRSRVSDEIDVISTSDDEIPLPPTKPPITIRGVGHITMFGLNSRFDTDFPSELIGRVAPEELSDTLGRINNVLKRHVQMSSRWLLCGLLFCCCSFGCSLFPVVCLNRRAMTAVEKTLDHENICLYHKLGLHWRLVKRPVDGSRLTEYVLELQTLPKMSKNIKTPTNQKLLTNVAVVRMKKMGKRFEIACYKNKVVNWRNKTEKDIDEVLQTHTVFNNVSKGQVAKKDELTAAFGTEDQLEICKIILEKGDLQVSDKERQAASDQSFKEVSQLIASMVVNPETKRPIPPSVIDKALHEMHFSLKPNRNAKQQALEVIPKLRENIPIERAKMRIRISMPSHEAKITHNRLKALFSEVEMEDWAEGGLEMVGLIEPGQFRATDELVRNESRGHGRLEILSLKDVRDGELEIS</sequence>
<dbReference type="GO" id="GO:0005634">
    <property type="term" value="C:nucleus"/>
    <property type="evidence" value="ECO:0007669"/>
    <property type="project" value="UniProtKB-SubCell"/>
</dbReference>
<comment type="subcellular location">
    <subcellularLocation>
        <location evidence="3">Cytoplasm</location>
    </subcellularLocation>
    <subcellularLocation>
        <location evidence="2">Membrane</location>
    </subcellularLocation>
    <subcellularLocation>
        <location evidence="1">Nucleus</location>
    </subcellularLocation>
</comment>
<keyword evidence="11" id="KW-1133">Transmembrane helix</keyword>
<dbReference type="Pfam" id="PF10256">
    <property type="entry name" value="Erf4"/>
    <property type="match status" value="1"/>
</dbReference>
<dbReference type="Pfam" id="PF09377">
    <property type="entry name" value="SBDS_domain_II"/>
    <property type="match status" value="1"/>
</dbReference>
<dbReference type="InterPro" id="IPR039100">
    <property type="entry name" value="Sdo1/SBDS-like"/>
</dbReference>
<dbReference type="InterPro" id="IPR018023">
    <property type="entry name" value="Ribosome_mat_SBDS_CS"/>
</dbReference>
<proteinExistence type="inferred from homology"/>
<dbReference type="SUPFAM" id="SSF109728">
    <property type="entry name" value="Hypothetical protein AF0491, middle domain"/>
    <property type="match status" value="1"/>
</dbReference>
<dbReference type="PANTHER" id="PTHR10927:SF1">
    <property type="entry name" value="RIBOSOME MATURATION PROTEIN SBDS"/>
    <property type="match status" value="1"/>
</dbReference>
<dbReference type="InterPro" id="IPR036786">
    <property type="entry name" value="Ribosome_mat_SBDS_N_sf"/>
</dbReference>
<keyword evidence="6" id="KW-0963">Cytoplasm</keyword>
<name>A0AA36GXM1_CYLNA</name>
<evidence type="ECO:0000256" key="1">
    <source>
        <dbReference type="ARBA" id="ARBA00004123"/>
    </source>
</evidence>
<dbReference type="SUPFAM" id="SSF89895">
    <property type="entry name" value="FYSH domain"/>
    <property type="match status" value="1"/>
</dbReference>
<evidence type="ECO:0000313" key="17">
    <source>
        <dbReference type="Proteomes" id="UP001176961"/>
    </source>
</evidence>
<dbReference type="PANTHER" id="PTHR10927">
    <property type="entry name" value="RIBOSOME MATURATION PROTEIN SBDS"/>
    <property type="match status" value="1"/>
</dbReference>
<dbReference type="Pfam" id="PF01172">
    <property type="entry name" value="SBDS_N"/>
    <property type="match status" value="1"/>
</dbReference>
<dbReference type="PROSITE" id="PS01267">
    <property type="entry name" value="UPF0023"/>
    <property type="match status" value="1"/>
</dbReference>
<evidence type="ECO:0000259" key="14">
    <source>
        <dbReference type="Pfam" id="PF10256"/>
    </source>
</evidence>
<feature type="transmembrane region" description="Helical" evidence="11">
    <location>
        <begin position="101"/>
        <end position="121"/>
    </location>
</feature>
<keyword evidence="7" id="KW-0690">Ribosome biogenesis</keyword>
<comment type="subunit">
    <text evidence="10">Associates with the 60S ribosomal subunit.</text>
</comment>
<dbReference type="InterPro" id="IPR019383">
    <property type="entry name" value="Golgin_A_7/ERF4"/>
</dbReference>
<evidence type="ECO:0000313" key="16">
    <source>
        <dbReference type="EMBL" id="CAJ0600182.1"/>
    </source>
</evidence>
<feature type="domain" description="Ribosome maturation protein SDO1/SBDS C-terminal" evidence="15">
    <location>
        <begin position="348"/>
        <end position="416"/>
    </location>
</feature>
<dbReference type="GO" id="GO:0016020">
    <property type="term" value="C:membrane"/>
    <property type="evidence" value="ECO:0007669"/>
    <property type="project" value="UniProtKB-SubCell"/>
</dbReference>
<protein>
    <recommendedName>
        <fullName evidence="5">Ribosome maturation protein SBDS</fullName>
    </recommendedName>
</protein>
<dbReference type="GO" id="GO:0042256">
    <property type="term" value="P:cytosolic ribosome assembly"/>
    <property type="evidence" value="ECO:0007669"/>
    <property type="project" value="InterPro"/>
</dbReference>
<evidence type="ECO:0000256" key="6">
    <source>
        <dbReference type="ARBA" id="ARBA00022490"/>
    </source>
</evidence>
<gene>
    <name evidence="16" type="ORF">CYNAS_LOCUS12165</name>
</gene>
<feature type="domain" description="Golgin subfamily A member 7/ERF4" evidence="14">
    <location>
        <begin position="62"/>
        <end position="150"/>
    </location>
</feature>
<evidence type="ECO:0000259" key="13">
    <source>
        <dbReference type="Pfam" id="PF09377"/>
    </source>
</evidence>
<feature type="domain" description="Ribosome maturation protein SDO1/SBDS N-terminal" evidence="12">
    <location>
        <begin position="190"/>
        <end position="277"/>
    </location>
</feature>
<dbReference type="FunFam" id="3.30.1250.10:FF:000001">
    <property type="entry name" value="SBDS, ribosome maturation factor"/>
    <property type="match status" value="1"/>
</dbReference>
<organism evidence="16 17">
    <name type="scientific">Cylicocyclus nassatus</name>
    <name type="common">Nematode worm</name>
    <dbReference type="NCBI Taxonomy" id="53992"/>
    <lineage>
        <taxon>Eukaryota</taxon>
        <taxon>Metazoa</taxon>
        <taxon>Ecdysozoa</taxon>
        <taxon>Nematoda</taxon>
        <taxon>Chromadorea</taxon>
        <taxon>Rhabditida</taxon>
        <taxon>Rhabditina</taxon>
        <taxon>Rhabditomorpha</taxon>
        <taxon>Strongyloidea</taxon>
        <taxon>Strongylidae</taxon>
        <taxon>Cylicocyclus</taxon>
    </lineage>
</organism>
<dbReference type="InterPro" id="IPR046928">
    <property type="entry name" value="SDO1/SBDS_C"/>
</dbReference>
<dbReference type="Pfam" id="PF20268">
    <property type="entry name" value="SBDS_C"/>
    <property type="match status" value="1"/>
</dbReference>
<evidence type="ECO:0000256" key="5">
    <source>
        <dbReference type="ARBA" id="ARBA00014814"/>
    </source>
</evidence>
<evidence type="ECO:0000256" key="8">
    <source>
        <dbReference type="ARBA" id="ARBA00023136"/>
    </source>
</evidence>
<feature type="domain" description="Ribosome maturation protein SDO1/SBDS central" evidence="13">
    <location>
        <begin position="285"/>
        <end position="346"/>
    </location>
</feature>
<dbReference type="Gene3D" id="3.30.70.240">
    <property type="match status" value="1"/>
</dbReference>
<keyword evidence="11" id="KW-0812">Transmembrane</keyword>
<evidence type="ECO:0000256" key="2">
    <source>
        <dbReference type="ARBA" id="ARBA00004370"/>
    </source>
</evidence>